<evidence type="ECO:0000313" key="4">
    <source>
        <dbReference type="Proteomes" id="UP000000657"/>
    </source>
</evidence>
<dbReference type="eggNOG" id="COG4932">
    <property type="taxonomic scope" value="Bacteria"/>
</dbReference>
<dbReference type="HOGENOM" id="CLU_715254_0_0_11"/>
<reference evidence="3 4" key="1">
    <citation type="journal article" date="2007" name="Genome Res.">
        <title>Genome characteristics of facultatively symbiotic Frankia sp. strains reflect host range and host plant biogeography.</title>
        <authorList>
            <person name="Normand P."/>
            <person name="Lapierre P."/>
            <person name="Tisa L.S."/>
            <person name="Gogarten J.P."/>
            <person name="Alloisio N."/>
            <person name="Bagnarol E."/>
            <person name="Bassi C.A."/>
            <person name="Berry A.M."/>
            <person name="Bickhart D.M."/>
            <person name="Choisne N."/>
            <person name="Couloux A."/>
            <person name="Cournoyer B."/>
            <person name="Cruveiller S."/>
            <person name="Daubin V."/>
            <person name="Demange N."/>
            <person name="Francino M.P."/>
            <person name="Goltsman E."/>
            <person name="Huang Y."/>
            <person name="Kopp O.R."/>
            <person name="Labarre L."/>
            <person name="Lapidus A."/>
            <person name="Lavire C."/>
            <person name="Marechal J."/>
            <person name="Martinez M."/>
            <person name="Mastronunzio J.E."/>
            <person name="Mullin B.C."/>
            <person name="Niemann J."/>
            <person name="Pujic P."/>
            <person name="Rawnsley T."/>
            <person name="Rouy Z."/>
            <person name="Schenowitz C."/>
            <person name="Sellstedt A."/>
            <person name="Tavares F."/>
            <person name="Tomkins J.P."/>
            <person name="Vallenet D."/>
            <person name="Valverde C."/>
            <person name="Wall L.G."/>
            <person name="Wang Y."/>
            <person name="Medigue C."/>
            <person name="Benson D.R."/>
        </authorList>
    </citation>
    <scope>NUCLEOTIDE SEQUENCE [LARGE SCALE GENOMIC DNA]</scope>
    <source>
        <strain evidence="4">DSM 45986 / CECT 9034 / ACN14a</strain>
    </source>
</reference>
<proteinExistence type="inferred from homology"/>
<comment type="similarity">
    <text evidence="1">Belongs to the ice-binding protein family.</text>
</comment>
<keyword evidence="2" id="KW-0732">Signal</keyword>
<accession>Q0RFQ7</accession>
<dbReference type="RefSeq" id="WP_011606155.1">
    <property type="nucleotide sequence ID" value="NC_008278.1"/>
</dbReference>
<keyword evidence="4" id="KW-1185">Reference proteome</keyword>
<dbReference type="KEGG" id="fal:FRAAL5044"/>
<protein>
    <recommendedName>
        <fullName evidence="5">DUF3494 domain-containing protein</fullName>
    </recommendedName>
</protein>
<dbReference type="Pfam" id="PF11999">
    <property type="entry name" value="Ice_binding"/>
    <property type="match status" value="1"/>
</dbReference>
<evidence type="ECO:0000313" key="3">
    <source>
        <dbReference type="EMBL" id="CAJ63684.1"/>
    </source>
</evidence>
<name>Q0RFQ7_FRAAA</name>
<dbReference type="STRING" id="326424.FRAAL5044"/>
<gene>
    <name evidence="3" type="ordered locus">FRAAL5044</name>
</gene>
<dbReference type="AlphaFoldDB" id="Q0RFQ7"/>
<evidence type="ECO:0008006" key="5">
    <source>
        <dbReference type="Google" id="ProtNLM"/>
    </source>
</evidence>
<dbReference type="InterPro" id="IPR021884">
    <property type="entry name" value="Ice-bd_prot"/>
</dbReference>
<dbReference type="InterPro" id="IPR006311">
    <property type="entry name" value="TAT_signal"/>
</dbReference>
<evidence type="ECO:0000256" key="2">
    <source>
        <dbReference type="ARBA" id="ARBA00022729"/>
    </source>
</evidence>
<organism evidence="3 4">
    <name type="scientific">Frankia alni (strain DSM 45986 / CECT 9034 / ACN14a)</name>
    <dbReference type="NCBI Taxonomy" id="326424"/>
    <lineage>
        <taxon>Bacteria</taxon>
        <taxon>Bacillati</taxon>
        <taxon>Actinomycetota</taxon>
        <taxon>Actinomycetes</taxon>
        <taxon>Frankiales</taxon>
        <taxon>Frankiaceae</taxon>
        <taxon>Frankia</taxon>
    </lineage>
</organism>
<evidence type="ECO:0000256" key="1">
    <source>
        <dbReference type="ARBA" id="ARBA00005445"/>
    </source>
</evidence>
<sequence length="386" mass="37867">MSEAISGRRRLTRTVVSIALMAAAGALVVGGQPRVQAARIERPAPVDIGSVENFAVLAAATVTNSGASHIIGDLGVSPGTAVTGFPPGTLDGMMHGGDPVATQAQADLNTAYNDAAARTPTAVVSGDLGGLTLAPGVYRSASSLGIAGTLTLDGQGHPHAVFIFQMGSTLITSADARVELVGGAQACNVFWQVGSSATLAANSVIAGDVAADQSITVAAGTSINGRALARGAAVTLDDNAITRADCGPPGTLGISAPPGAVSLGTVPLTSAQVSGLLGTVTVTDTRDIDPAGWITTVSSTAFVSGPSSISPSNASYSPGEVTLTGDDVAPTVTNDPALSVAPGEIVRATGGTGLNSAAWNPRITVTIPAGGIVAGTYSATLTHAVA</sequence>
<dbReference type="PROSITE" id="PS51318">
    <property type="entry name" value="TAT"/>
    <property type="match status" value="1"/>
</dbReference>
<dbReference type="EMBL" id="CT573213">
    <property type="protein sequence ID" value="CAJ63684.1"/>
    <property type="molecule type" value="Genomic_DNA"/>
</dbReference>
<dbReference type="Proteomes" id="UP000000657">
    <property type="component" value="Chromosome"/>
</dbReference>